<comment type="caution">
    <text evidence="1">The sequence shown here is derived from an EMBL/GenBank/DDBJ whole genome shotgun (WGS) entry which is preliminary data.</text>
</comment>
<dbReference type="Proteomes" id="UP000299102">
    <property type="component" value="Unassembled WGS sequence"/>
</dbReference>
<sequence>MTLSLSALYIYSPTEIVRFNTSTGFLTNSDGREQVRTKIVHRYEWGVRPQRTMRSLYAGGMRPRLPLLAAFRRD</sequence>
<dbReference type="AlphaFoldDB" id="A0A4C1YYV6"/>
<protein>
    <submittedName>
        <fullName evidence="1">Uncharacterized protein</fullName>
    </submittedName>
</protein>
<name>A0A4C1YYV6_EUMVA</name>
<evidence type="ECO:0000313" key="2">
    <source>
        <dbReference type="Proteomes" id="UP000299102"/>
    </source>
</evidence>
<keyword evidence="2" id="KW-1185">Reference proteome</keyword>
<gene>
    <name evidence="1" type="ORF">EVAR_64259_1</name>
</gene>
<reference evidence="1 2" key="1">
    <citation type="journal article" date="2019" name="Commun. Biol.">
        <title>The bagworm genome reveals a unique fibroin gene that provides high tensile strength.</title>
        <authorList>
            <person name="Kono N."/>
            <person name="Nakamura H."/>
            <person name="Ohtoshi R."/>
            <person name="Tomita M."/>
            <person name="Numata K."/>
            <person name="Arakawa K."/>
        </authorList>
    </citation>
    <scope>NUCLEOTIDE SEQUENCE [LARGE SCALE GENOMIC DNA]</scope>
</reference>
<dbReference type="EMBL" id="BGZK01001420">
    <property type="protein sequence ID" value="GBP79587.1"/>
    <property type="molecule type" value="Genomic_DNA"/>
</dbReference>
<accession>A0A4C1YYV6</accession>
<evidence type="ECO:0000313" key="1">
    <source>
        <dbReference type="EMBL" id="GBP79587.1"/>
    </source>
</evidence>
<organism evidence="1 2">
    <name type="scientific">Eumeta variegata</name>
    <name type="common">Bagworm moth</name>
    <name type="synonym">Eumeta japonica</name>
    <dbReference type="NCBI Taxonomy" id="151549"/>
    <lineage>
        <taxon>Eukaryota</taxon>
        <taxon>Metazoa</taxon>
        <taxon>Ecdysozoa</taxon>
        <taxon>Arthropoda</taxon>
        <taxon>Hexapoda</taxon>
        <taxon>Insecta</taxon>
        <taxon>Pterygota</taxon>
        <taxon>Neoptera</taxon>
        <taxon>Endopterygota</taxon>
        <taxon>Lepidoptera</taxon>
        <taxon>Glossata</taxon>
        <taxon>Ditrysia</taxon>
        <taxon>Tineoidea</taxon>
        <taxon>Psychidae</taxon>
        <taxon>Oiketicinae</taxon>
        <taxon>Eumeta</taxon>
    </lineage>
</organism>
<proteinExistence type="predicted"/>